<dbReference type="Gene3D" id="3.20.20.70">
    <property type="entry name" value="Aldolase class I"/>
    <property type="match status" value="1"/>
</dbReference>
<sequence length="368" mass="40085">MATLFEPLKLRDIKLRNRIGIPPMCQYSAQDGMPSAWHTVHYGSRAIGGAGLMILEATAVSEDGRISTGDLGIWKDAHIEPLSHIARFATENECAAAIQLAHAGRKAGVALGWQEQGSLPPNEGGWRTHAPSPIAFGPKFATPVELNVNEITTIVATFASAARRALAAGFPVIEIHAAHGYLLHQFLSPLSNKRTDDYGGSFINRTRMLREVITSVRAVWPDRLPMLVRLSATDWADHGWNIEETIELCRQMAPLGVDLVDVSSGGLVPDVTVPEGPGYQTEFSARIRRESGMRTSAVGMITSPEQADHVIRSEQADLVLIGREILRDPYWPLHAARALGFSIEWPAQYGRAAPPGSTSRMRHAVCAP</sequence>
<keyword evidence="2" id="KW-0285">Flavoprotein</keyword>
<dbReference type="eggNOG" id="COG1902">
    <property type="taxonomic scope" value="Bacteria"/>
</dbReference>
<evidence type="ECO:0000256" key="2">
    <source>
        <dbReference type="ARBA" id="ARBA00022630"/>
    </source>
</evidence>
<protein>
    <submittedName>
        <fullName evidence="7">NADPH dehydrogenase</fullName>
        <ecNumber evidence="7">1.6.99.1</ecNumber>
    </submittedName>
</protein>
<dbReference type="EMBL" id="CU207211">
    <property type="protein sequence ID" value="CAL62664.1"/>
    <property type="molecule type" value="Genomic_DNA"/>
</dbReference>
<evidence type="ECO:0000256" key="4">
    <source>
        <dbReference type="ARBA" id="ARBA00022857"/>
    </source>
</evidence>
<dbReference type="GO" id="GO:0003959">
    <property type="term" value="F:NADPH dehydrogenase activity"/>
    <property type="evidence" value="ECO:0007669"/>
    <property type="project" value="UniProtKB-EC"/>
</dbReference>
<accession>A4G827</accession>
<reference evidence="7 8" key="1">
    <citation type="journal article" date="2007" name="PLoS Genet.">
        <title>A tale of two oxidation states: bacterial colonization of arsenic-rich environments.</title>
        <authorList>
            <person name="Muller D."/>
            <person name="Medigue C."/>
            <person name="Koechler S."/>
            <person name="Barbe V."/>
            <person name="Barakat M."/>
            <person name="Talla E."/>
            <person name="Bonnefoy V."/>
            <person name="Krin E."/>
            <person name="Arsene-Ploetze F."/>
            <person name="Carapito C."/>
            <person name="Chandler M."/>
            <person name="Cournoyer B."/>
            <person name="Cruveiller S."/>
            <person name="Dossat C."/>
            <person name="Duval S."/>
            <person name="Heymann M."/>
            <person name="Leize E."/>
            <person name="Lieutaud A."/>
            <person name="Lievremont D."/>
            <person name="Makita Y."/>
            <person name="Mangenot S."/>
            <person name="Nitschke W."/>
            <person name="Ortet P."/>
            <person name="Perdrial N."/>
            <person name="Schoepp B."/>
            <person name="Siguier N."/>
            <person name="Simeonova D.D."/>
            <person name="Rouy Z."/>
            <person name="Segurens B."/>
            <person name="Turlin E."/>
            <person name="Vallenet D."/>
            <person name="Van Dorsselaer A."/>
            <person name="Weiss S."/>
            <person name="Weissenbach J."/>
            <person name="Lett M.C."/>
            <person name="Danchin A."/>
            <person name="Bertin P.N."/>
        </authorList>
    </citation>
    <scope>NUCLEOTIDE SEQUENCE [LARGE SCALE GENOMIC DNA]</scope>
    <source>
        <strain evidence="8">ULPAs1</strain>
    </source>
</reference>
<keyword evidence="5 7" id="KW-0560">Oxidoreductase</keyword>
<feature type="domain" description="NADH:flavin oxidoreductase/NADH oxidase N-terminal" evidence="6">
    <location>
        <begin position="4"/>
        <end position="336"/>
    </location>
</feature>
<dbReference type="STRING" id="204773.HEAR2541"/>
<comment type="cofactor">
    <cofactor evidence="1">
        <name>FMN</name>
        <dbReference type="ChEBI" id="CHEBI:58210"/>
    </cofactor>
</comment>
<dbReference type="GO" id="GO:0050661">
    <property type="term" value="F:NADP binding"/>
    <property type="evidence" value="ECO:0007669"/>
    <property type="project" value="InterPro"/>
</dbReference>
<dbReference type="PANTHER" id="PTHR43303:SF4">
    <property type="entry name" value="NADPH DEHYDROGENASE C23G7.10C-RELATED"/>
    <property type="match status" value="1"/>
</dbReference>
<dbReference type="OrthoDB" id="8521686at2"/>
<dbReference type="PANTHER" id="PTHR43303">
    <property type="entry name" value="NADPH DEHYDROGENASE C23G7.10C-RELATED"/>
    <property type="match status" value="1"/>
</dbReference>
<name>A4G827_HERAR</name>
<dbReference type="InterPro" id="IPR013785">
    <property type="entry name" value="Aldolase_TIM"/>
</dbReference>
<dbReference type="InterPro" id="IPR001155">
    <property type="entry name" value="OxRdtase_FMN_N"/>
</dbReference>
<dbReference type="EC" id="1.6.99.1" evidence="7"/>
<evidence type="ECO:0000313" key="8">
    <source>
        <dbReference type="Proteomes" id="UP000006697"/>
    </source>
</evidence>
<evidence type="ECO:0000259" key="6">
    <source>
        <dbReference type="Pfam" id="PF00724"/>
    </source>
</evidence>
<evidence type="ECO:0000256" key="3">
    <source>
        <dbReference type="ARBA" id="ARBA00022643"/>
    </source>
</evidence>
<dbReference type="CDD" id="cd02932">
    <property type="entry name" value="OYE_YqiM_FMN"/>
    <property type="match status" value="1"/>
</dbReference>
<gene>
    <name evidence="7" type="ordered locus">HEAR2541</name>
</gene>
<dbReference type="AlphaFoldDB" id="A4G827"/>
<organism evidence="7 8">
    <name type="scientific">Herminiimonas arsenicoxydans</name>
    <dbReference type="NCBI Taxonomy" id="204773"/>
    <lineage>
        <taxon>Bacteria</taxon>
        <taxon>Pseudomonadati</taxon>
        <taxon>Pseudomonadota</taxon>
        <taxon>Betaproteobacteria</taxon>
        <taxon>Burkholderiales</taxon>
        <taxon>Oxalobacteraceae</taxon>
        <taxon>Herminiimonas</taxon>
    </lineage>
</organism>
<dbReference type="KEGG" id="har:HEAR2541"/>
<proteinExistence type="predicted"/>
<evidence type="ECO:0000256" key="5">
    <source>
        <dbReference type="ARBA" id="ARBA00023002"/>
    </source>
</evidence>
<keyword evidence="3" id="KW-0288">FMN</keyword>
<dbReference type="Proteomes" id="UP000006697">
    <property type="component" value="Chromosome"/>
</dbReference>
<keyword evidence="8" id="KW-1185">Reference proteome</keyword>
<dbReference type="SUPFAM" id="SSF51395">
    <property type="entry name" value="FMN-linked oxidoreductases"/>
    <property type="match status" value="1"/>
</dbReference>
<dbReference type="Pfam" id="PF00724">
    <property type="entry name" value="Oxidored_FMN"/>
    <property type="match status" value="1"/>
</dbReference>
<evidence type="ECO:0000313" key="7">
    <source>
        <dbReference type="EMBL" id="CAL62664.1"/>
    </source>
</evidence>
<evidence type="ECO:0000256" key="1">
    <source>
        <dbReference type="ARBA" id="ARBA00001917"/>
    </source>
</evidence>
<keyword evidence="4" id="KW-0521">NADP</keyword>
<dbReference type="GO" id="GO:0010181">
    <property type="term" value="F:FMN binding"/>
    <property type="evidence" value="ECO:0007669"/>
    <property type="project" value="InterPro"/>
</dbReference>
<dbReference type="HOGENOM" id="CLU_012153_2_0_4"/>
<dbReference type="InterPro" id="IPR044152">
    <property type="entry name" value="YqjM-like"/>
</dbReference>